<name>A0A8M8V120_SESIN</name>
<feature type="compositionally biased region" description="Polar residues" evidence="1">
    <location>
        <begin position="233"/>
        <end position="254"/>
    </location>
</feature>
<evidence type="ECO:0000313" key="2">
    <source>
        <dbReference type="Proteomes" id="UP000504604"/>
    </source>
</evidence>
<dbReference type="RefSeq" id="XP_020552803.1">
    <property type="nucleotide sequence ID" value="XM_020697144.1"/>
</dbReference>
<protein>
    <submittedName>
        <fullName evidence="3">Mental retardation GTPase activating protein homolog 4-like isoform X2</fullName>
    </submittedName>
</protein>
<evidence type="ECO:0000256" key="1">
    <source>
        <dbReference type="SAM" id="MobiDB-lite"/>
    </source>
</evidence>
<feature type="region of interest" description="Disordered" evidence="1">
    <location>
        <begin position="105"/>
        <end position="299"/>
    </location>
</feature>
<feature type="compositionally biased region" description="Polar residues" evidence="1">
    <location>
        <begin position="120"/>
        <end position="143"/>
    </location>
</feature>
<keyword evidence="2" id="KW-1185">Reference proteome</keyword>
<dbReference type="AlphaFoldDB" id="A0A8M8V120"/>
<proteinExistence type="predicted"/>
<gene>
    <name evidence="3" type="primary">LOC105158642</name>
</gene>
<dbReference type="Proteomes" id="UP000504604">
    <property type="component" value="Linkage group LG1"/>
</dbReference>
<accession>A0A8M8V120</accession>
<feature type="compositionally biased region" description="Polar residues" evidence="1">
    <location>
        <begin position="206"/>
        <end position="215"/>
    </location>
</feature>
<feature type="compositionally biased region" description="Pro residues" evidence="1">
    <location>
        <begin position="180"/>
        <end position="196"/>
    </location>
</feature>
<evidence type="ECO:0000313" key="3">
    <source>
        <dbReference type="RefSeq" id="XP_020552803.1"/>
    </source>
</evidence>
<dbReference type="GeneID" id="105158642"/>
<sequence length="337" mass="38567">MFQLVAYPCCHAIAAIDYHRLKVEDFIDECFKKEVYLKVYSHMIHPVPGMHDFEDSKMGKVDPPDVVIKMGRPKKCRRKDANDVRKTDSRRGLTHTCAICMRKGHNKRSCTNPPHPKSKFMQNPNQSRQRSSKSHGASGSRRPSTPLHPPFNENETIQEEVPPIYSQPSQDSMPEIAVQPPLPVQPPIPLQPPPQTAPRQPFKIPKQSSRTTPGETITRGLNVHKSSHEQVVHSEQITQQPLQQEHPQSSTAYQQKPKALRKHKKPISSSTKLLKRQQQDAPDQSSQFKRKYSAERNPSISSLIKSLANSYRQDKPRKIIKILMEHQSPQKMYEVQL</sequence>
<reference evidence="3" key="2">
    <citation type="submission" date="2025-08" db="UniProtKB">
        <authorList>
            <consortium name="RefSeq"/>
        </authorList>
    </citation>
    <scope>IDENTIFICATION</scope>
</reference>
<reference evidence="2" key="1">
    <citation type="submission" date="2024-10" db="UniProtKB">
        <authorList>
            <consortium name="RefSeq"/>
        </authorList>
    </citation>
    <scope>NUCLEOTIDE SEQUENCE [LARGE SCALE GENOMIC DNA]</scope>
    <source>
        <strain evidence="2">cv. Zhongzhi No. 13</strain>
    </source>
</reference>
<organism evidence="2 3">
    <name type="scientific">Sesamum indicum</name>
    <name type="common">Oriental sesame</name>
    <name type="synonym">Sesamum orientale</name>
    <dbReference type="NCBI Taxonomy" id="4182"/>
    <lineage>
        <taxon>Eukaryota</taxon>
        <taxon>Viridiplantae</taxon>
        <taxon>Streptophyta</taxon>
        <taxon>Embryophyta</taxon>
        <taxon>Tracheophyta</taxon>
        <taxon>Spermatophyta</taxon>
        <taxon>Magnoliopsida</taxon>
        <taxon>eudicotyledons</taxon>
        <taxon>Gunneridae</taxon>
        <taxon>Pentapetalae</taxon>
        <taxon>asterids</taxon>
        <taxon>lamiids</taxon>
        <taxon>Lamiales</taxon>
        <taxon>Pedaliaceae</taxon>
        <taxon>Sesamum</taxon>
    </lineage>
</organism>